<accession>A0ABU8RFA3</accession>
<reference evidence="5 6" key="1">
    <citation type="journal article" date="2017" name="Int. J. Syst. Evol. Microbiol.">
        <title>Pseudokineococcus basanitobsidens sp. nov., isolated from volcanic rock.</title>
        <authorList>
            <person name="Lee D.W."/>
            <person name="Park M.Y."/>
            <person name="Kim J.J."/>
            <person name="Kim B.S."/>
        </authorList>
    </citation>
    <scope>NUCLEOTIDE SEQUENCE [LARGE SCALE GENOMIC DNA]</scope>
    <source>
        <strain evidence="5 6">DSM 103726</strain>
    </source>
</reference>
<dbReference type="InterPro" id="IPR019887">
    <property type="entry name" value="Tscrpt_reg_AsnC/Lrp_C"/>
</dbReference>
<proteinExistence type="predicted"/>
<dbReference type="InterPro" id="IPR036390">
    <property type="entry name" value="WH_DNA-bd_sf"/>
</dbReference>
<dbReference type="InterPro" id="IPR019888">
    <property type="entry name" value="Tscrpt_reg_AsnC-like"/>
</dbReference>
<dbReference type="Pfam" id="PF01037">
    <property type="entry name" value="AsnC_trans_reg"/>
    <property type="match status" value="1"/>
</dbReference>
<dbReference type="RefSeq" id="WP_339573149.1">
    <property type="nucleotide sequence ID" value="NZ_JBBIAA010000001.1"/>
</dbReference>
<evidence type="ECO:0000256" key="3">
    <source>
        <dbReference type="ARBA" id="ARBA00023163"/>
    </source>
</evidence>
<evidence type="ECO:0000256" key="1">
    <source>
        <dbReference type="ARBA" id="ARBA00023015"/>
    </source>
</evidence>
<dbReference type="InterPro" id="IPR011008">
    <property type="entry name" value="Dimeric_a/b-barrel"/>
</dbReference>
<keyword evidence="6" id="KW-1185">Reference proteome</keyword>
<dbReference type="Pfam" id="PF13404">
    <property type="entry name" value="HTH_AsnC-type"/>
    <property type="match status" value="2"/>
</dbReference>
<evidence type="ECO:0000256" key="2">
    <source>
        <dbReference type="ARBA" id="ARBA00023125"/>
    </source>
</evidence>
<evidence type="ECO:0000313" key="5">
    <source>
        <dbReference type="EMBL" id="MEJ5943757.1"/>
    </source>
</evidence>
<dbReference type="Gene3D" id="1.10.10.10">
    <property type="entry name" value="Winged helix-like DNA-binding domain superfamily/Winged helix DNA-binding domain"/>
    <property type="match status" value="2"/>
</dbReference>
<keyword evidence="1" id="KW-0805">Transcription regulation</keyword>
<dbReference type="PANTHER" id="PTHR30154:SF34">
    <property type="entry name" value="TRANSCRIPTIONAL REGULATOR AZLB"/>
    <property type="match status" value="1"/>
</dbReference>
<evidence type="ECO:0000259" key="4">
    <source>
        <dbReference type="PROSITE" id="PS50956"/>
    </source>
</evidence>
<keyword evidence="3" id="KW-0804">Transcription</keyword>
<gene>
    <name evidence="5" type="ORF">WDZ17_00425</name>
</gene>
<keyword evidence="2" id="KW-0238">DNA-binding</keyword>
<dbReference type="EMBL" id="JBBIAA010000001">
    <property type="protein sequence ID" value="MEJ5943757.1"/>
    <property type="molecule type" value="Genomic_DNA"/>
</dbReference>
<sequence length="350" mass="37970">MAVGGAGAAAGAEVRALDDLDRRIVSALQLDGRASWTAVAERCGTSVPTVARRAERLFADDVIRVAVMPEVGADGPSESFLLRITCRPGMQRRAMEELAAMPEVRFLALVTGEDDIVAECVVPRGASLFEHLVEGVQRLEGVERCRSDLLLHVYKVAHDWSRQLLGEDDAESGPTNPHCQPTHFDETDRAMLALLREDGRASFRALAESLGLNESTVRRRLERLLAGGCVMVVTLVPAAALGLESETLLRIGVTPSRLVEVATALASYRSVRYLAATLDGSSLLCEVIAGSTEDLFAFTTEVLAPLPGVLGWSAAMEVLVAKRGFVTTPWWDTRVERVRRVGRTAVRRRA</sequence>
<dbReference type="InterPro" id="IPR000485">
    <property type="entry name" value="AsnC-type_HTH_dom"/>
</dbReference>
<dbReference type="CDD" id="cd00090">
    <property type="entry name" value="HTH_ARSR"/>
    <property type="match status" value="1"/>
</dbReference>
<dbReference type="SUPFAM" id="SSF54909">
    <property type="entry name" value="Dimeric alpha+beta barrel"/>
    <property type="match status" value="2"/>
</dbReference>
<dbReference type="PROSITE" id="PS50956">
    <property type="entry name" value="HTH_ASNC_2"/>
    <property type="match status" value="2"/>
</dbReference>
<dbReference type="Gene3D" id="3.30.70.920">
    <property type="match status" value="2"/>
</dbReference>
<dbReference type="PANTHER" id="PTHR30154">
    <property type="entry name" value="LEUCINE-RESPONSIVE REGULATORY PROTEIN"/>
    <property type="match status" value="1"/>
</dbReference>
<dbReference type="InterPro" id="IPR036388">
    <property type="entry name" value="WH-like_DNA-bd_sf"/>
</dbReference>
<dbReference type="Proteomes" id="UP001387100">
    <property type="component" value="Unassembled WGS sequence"/>
</dbReference>
<name>A0ABU8RFA3_9ACTN</name>
<feature type="domain" description="HTH asnC-type" evidence="4">
    <location>
        <begin position="184"/>
        <end position="244"/>
    </location>
</feature>
<comment type="caution">
    <text evidence="5">The sequence shown here is derived from an EMBL/GenBank/DDBJ whole genome shotgun (WGS) entry which is preliminary data.</text>
</comment>
<evidence type="ECO:0000313" key="6">
    <source>
        <dbReference type="Proteomes" id="UP001387100"/>
    </source>
</evidence>
<feature type="domain" description="HTH asnC-type" evidence="4">
    <location>
        <begin position="17"/>
        <end position="77"/>
    </location>
</feature>
<dbReference type="InterPro" id="IPR011991">
    <property type="entry name" value="ArsR-like_HTH"/>
</dbReference>
<organism evidence="5 6">
    <name type="scientific">Pseudokineococcus basanitobsidens</name>
    <dbReference type="NCBI Taxonomy" id="1926649"/>
    <lineage>
        <taxon>Bacteria</taxon>
        <taxon>Bacillati</taxon>
        <taxon>Actinomycetota</taxon>
        <taxon>Actinomycetes</taxon>
        <taxon>Kineosporiales</taxon>
        <taxon>Kineosporiaceae</taxon>
        <taxon>Pseudokineococcus</taxon>
    </lineage>
</organism>
<dbReference type="SMART" id="SM00344">
    <property type="entry name" value="HTH_ASNC"/>
    <property type="match status" value="2"/>
</dbReference>
<protein>
    <submittedName>
        <fullName evidence="5">AsnC family transcriptional regulator</fullName>
    </submittedName>
</protein>
<dbReference type="SUPFAM" id="SSF46785">
    <property type="entry name" value="Winged helix' DNA-binding domain"/>
    <property type="match status" value="2"/>
</dbReference>
<dbReference type="PRINTS" id="PR00033">
    <property type="entry name" value="HTHASNC"/>
</dbReference>